<evidence type="ECO:0000313" key="2">
    <source>
        <dbReference type="Proteomes" id="UP001215712"/>
    </source>
</evidence>
<dbReference type="AlphaFoldDB" id="A0AAD6HYD3"/>
<protein>
    <submittedName>
        <fullName evidence="1">Uncharacterized protein</fullName>
    </submittedName>
</protein>
<organism evidence="1 2">
    <name type="scientific">Penicillium malachiteum</name>
    <dbReference type="NCBI Taxonomy" id="1324776"/>
    <lineage>
        <taxon>Eukaryota</taxon>
        <taxon>Fungi</taxon>
        <taxon>Dikarya</taxon>
        <taxon>Ascomycota</taxon>
        <taxon>Pezizomycotina</taxon>
        <taxon>Eurotiomycetes</taxon>
        <taxon>Eurotiomycetidae</taxon>
        <taxon>Eurotiales</taxon>
        <taxon>Aspergillaceae</taxon>
        <taxon>Penicillium</taxon>
    </lineage>
</organism>
<keyword evidence="2" id="KW-1185">Reference proteome</keyword>
<comment type="caution">
    <text evidence="1">The sequence shown here is derived from an EMBL/GenBank/DDBJ whole genome shotgun (WGS) entry which is preliminary data.</text>
</comment>
<reference evidence="1" key="2">
    <citation type="submission" date="2023-01" db="EMBL/GenBank/DDBJ databases">
        <authorList>
            <person name="Petersen C."/>
        </authorList>
    </citation>
    <scope>NUCLEOTIDE SEQUENCE</scope>
    <source>
        <strain evidence="1">IBT 17514</strain>
    </source>
</reference>
<evidence type="ECO:0000313" key="1">
    <source>
        <dbReference type="EMBL" id="KAJ5741167.1"/>
    </source>
</evidence>
<gene>
    <name evidence="1" type="ORF">N7493_001039</name>
</gene>
<accession>A0AAD6HYD3</accession>
<sequence>MGPHVPGENDWANVMQELIGLQQSQERTLQQLWQDQQRLQYLIQMVASVMVSATPPINEDA</sequence>
<dbReference type="EMBL" id="JAQJAN010000001">
    <property type="protein sequence ID" value="KAJ5741167.1"/>
    <property type="molecule type" value="Genomic_DNA"/>
</dbReference>
<proteinExistence type="predicted"/>
<reference evidence="1" key="1">
    <citation type="journal article" date="2023" name="IMA Fungus">
        <title>Comparative genomic study of the Penicillium genus elucidates a diverse pangenome and 15 lateral gene transfer events.</title>
        <authorList>
            <person name="Petersen C."/>
            <person name="Sorensen T."/>
            <person name="Nielsen M.R."/>
            <person name="Sondergaard T.E."/>
            <person name="Sorensen J.L."/>
            <person name="Fitzpatrick D.A."/>
            <person name="Frisvad J.C."/>
            <person name="Nielsen K.L."/>
        </authorList>
    </citation>
    <scope>NUCLEOTIDE SEQUENCE</scope>
    <source>
        <strain evidence="1">IBT 17514</strain>
    </source>
</reference>
<dbReference type="Proteomes" id="UP001215712">
    <property type="component" value="Unassembled WGS sequence"/>
</dbReference>
<name>A0AAD6HYD3_9EURO</name>